<sequence>MNKQPYPLSPLDHLSPHVHVPKLLYFSSNSTPQAIIQTLQDSLSKTISAFPILSASVGPSQELNCQKGSLAVQAPYFSVNEILSVKDLSSKYDFQSIQANEFPTDAVDGDVLPDFVTNNAKVFLAQANIIRGGIILVCAVHHCVMDEAGIFNVLKLLSTFCHGGNGHELVTEEWIDNSALLQGEGTGRLEDYPEYKLLPEDLSSTPYVSTSSDVAGTGVFFFSDDSLRRLKELANEGSNDLSWVSTNDALVALIWSRITSARLATSNSADLYTPSLLVMTVNGRNRIQPAMSPNFTGNVVLISKSISKFSDLISLSSNTTEIGAIARIVRQSVRDVDEARVRDVIKVIQKVSDLNRLEPSGYKSYQRNVGCSSWSGQPYYSLDWGSNLGGKCKRFRWRSLKTDGVFVIFPRIPAGEGEQAEEGGLEICMGLRRECLQALREDKVFGQFAEWRCA</sequence>
<dbReference type="Pfam" id="PF02458">
    <property type="entry name" value="Transferase"/>
    <property type="match status" value="1"/>
</dbReference>
<organism evidence="2 3">
    <name type="scientific">Botryotinia calthae</name>
    <dbReference type="NCBI Taxonomy" id="38488"/>
    <lineage>
        <taxon>Eukaryota</taxon>
        <taxon>Fungi</taxon>
        <taxon>Dikarya</taxon>
        <taxon>Ascomycota</taxon>
        <taxon>Pezizomycotina</taxon>
        <taxon>Leotiomycetes</taxon>
        <taxon>Helotiales</taxon>
        <taxon>Sclerotiniaceae</taxon>
        <taxon>Botryotinia</taxon>
    </lineage>
</organism>
<proteinExistence type="predicted"/>
<reference evidence="2 3" key="1">
    <citation type="submission" date="2017-11" db="EMBL/GenBank/DDBJ databases">
        <title>Comparative genomics of Botrytis spp.</title>
        <authorList>
            <person name="Valero-Jimenez C.A."/>
            <person name="Tapia P."/>
            <person name="Veloso J."/>
            <person name="Silva-Moreno E."/>
            <person name="Staats M."/>
            <person name="Valdes J.H."/>
            <person name="Van Kan J.A.L."/>
        </authorList>
    </citation>
    <scope>NUCLEOTIDE SEQUENCE [LARGE SCALE GENOMIC DNA]</scope>
    <source>
        <strain evidence="2 3">MUCL2830</strain>
    </source>
</reference>
<evidence type="ECO:0008006" key="4">
    <source>
        <dbReference type="Google" id="ProtNLM"/>
    </source>
</evidence>
<keyword evidence="1" id="KW-0808">Transferase</keyword>
<dbReference type="GO" id="GO:0016747">
    <property type="term" value="F:acyltransferase activity, transferring groups other than amino-acyl groups"/>
    <property type="evidence" value="ECO:0007669"/>
    <property type="project" value="TreeGrafter"/>
</dbReference>
<name>A0A4Y8D1T0_9HELO</name>
<accession>A0A4Y8D1T0</accession>
<keyword evidence="3" id="KW-1185">Reference proteome</keyword>
<dbReference type="Gene3D" id="3.30.559.10">
    <property type="entry name" value="Chloramphenicol acetyltransferase-like domain"/>
    <property type="match status" value="2"/>
</dbReference>
<dbReference type="InterPro" id="IPR050317">
    <property type="entry name" value="Plant_Fungal_Acyltransferase"/>
</dbReference>
<dbReference type="AlphaFoldDB" id="A0A4Y8D1T0"/>
<evidence type="ECO:0000313" key="3">
    <source>
        <dbReference type="Proteomes" id="UP000297299"/>
    </source>
</evidence>
<evidence type="ECO:0000313" key="2">
    <source>
        <dbReference type="EMBL" id="TEY61418.1"/>
    </source>
</evidence>
<dbReference type="PANTHER" id="PTHR31642">
    <property type="entry name" value="TRICHOTHECENE 3-O-ACETYLTRANSFERASE"/>
    <property type="match status" value="1"/>
</dbReference>
<comment type="caution">
    <text evidence="2">The sequence shown here is derived from an EMBL/GenBank/DDBJ whole genome shotgun (WGS) entry which is preliminary data.</text>
</comment>
<evidence type="ECO:0000256" key="1">
    <source>
        <dbReference type="ARBA" id="ARBA00022679"/>
    </source>
</evidence>
<dbReference type="InterPro" id="IPR023213">
    <property type="entry name" value="CAT-like_dom_sf"/>
</dbReference>
<gene>
    <name evidence="2" type="ORF">BOTCAL_0169g00230</name>
</gene>
<dbReference type="EMBL" id="PHWZ01000169">
    <property type="protein sequence ID" value="TEY61418.1"/>
    <property type="molecule type" value="Genomic_DNA"/>
</dbReference>
<dbReference type="PANTHER" id="PTHR31642:SF270">
    <property type="entry name" value="O-ACYLTRANSFERASE AUSQ"/>
    <property type="match status" value="1"/>
</dbReference>
<dbReference type="STRING" id="38488.A0A4Y8D1T0"/>
<dbReference type="Proteomes" id="UP000297299">
    <property type="component" value="Unassembled WGS sequence"/>
</dbReference>
<dbReference type="OrthoDB" id="671439at2759"/>
<protein>
    <recommendedName>
        <fullName evidence="4">Trichothecene 3-O-acetyltransferase</fullName>
    </recommendedName>
</protein>